<dbReference type="PANTHER" id="PTHR44196:SF1">
    <property type="entry name" value="DEHYDROGENASE_REDUCTASE SDR FAMILY MEMBER 7B"/>
    <property type="match status" value="1"/>
</dbReference>
<gene>
    <name evidence="4" type="ORF">LRS13_11395</name>
</gene>
<organism evidence="4 5">
    <name type="scientific">Svornostia abyssi</name>
    <dbReference type="NCBI Taxonomy" id="2898438"/>
    <lineage>
        <taxon>Bacteria</taxon>
        <taxon>Bacillati</taxon>
        <taxon>Actinomycetota</taxon>
        <taxon>Thermoleophilia</taxon>
        <taxon>Solirubrobacterales</taxon>
        <taxon>Baekduiaceae</taxon>
        <taxon>Svornostia</taxon>
    </lineage>
</organism>
<dbReference type="InterPro" id="IPR020904">
    <property type="entry name" value="Sc_DH/Rdtase_CS"/>
</dbReference>
<evidence type="ECO:0000313" key="5">
    <source>
        <dbReference type="Proteomes" id="UP001058860"/>
    </source>
</evidence>
<dbReference type="CDD" id="cd05233">
    <property type="entry name" value="SDR_c"/>
    <property type="match status" value="1"/>
</dbReference>
<evidence type="ECO:0000256" key="1">
    <source>
        <dbReference type="ARBA" id="ARBA00006484"/>
    </source>
</evidence>
<protein>
    <submittedName>
        <fullName evidence="4">SDR family oxidoreductase</fullName>
    </submittedName>
</protein>
<reference evidence="5" key="1">
    <citation type="submission" date="2021-11" db="EMBL/GenBank/DDBJ databases">
        <title>Cultivation dependent microbiological survey of springs from the worlds oldest radium mine currently devoted to the extraction of radon-saturated water.</title>
        <authorList>
            <person name="Kapinusova G."/>
            <person name="Smrhova T."/>
            <person name="Strejcek M."/>
            <person name="Suman J."/>
            <person name="Jani K."/>
            <person name="Pajer P."/>
            <person name="Uhlik O."/>
        </authorList>
    </citation>
    <scope>NUCLEOTIDE SEQUENCE [LARGE SCALE GENOMIC DNA]</scope>
    <source>
        <strain evidence="5">J379</strain>
    </source>
</reference>
<dbReference type="PRINTS" id="PR00080">
    <property type="entry name" value="SDRFAMILY"/>
</dbReference>
<keyword evidence="5" id="KW-1185">Reference proteome</keyword>
<dbReference type="EMBL" id="CP088295">
    <property type="protein sequence ID" value="UUY06086.1"/>
    <property type="molecule type" value="Genomic_DNA"/>
</dbReference>
<dbReference type="Gene3D" id="3.40.50.720">
    <property type="entry name" value="NAD(P)-binding Rossmann-like Domain"/>
    <property type="match status" value="1"/>
</dbReference>
<name>A0ABY5PN79_9ACTN</name>
<dbReference type="PROSITE" id="PS00061">
    <property type="entry name" value="ADH_SHORT"/>
    <property type="match status" value="1"/>
</dbReference>
<dbReference type="RefSeq" id="WP_353866515.1">
    <property type="nucleotide sequence ID" value="NZ_CP088295.1"/>
</dbReference>
<dbReference type="NCBIfam" id="NF005881">
    <property type="entry name" value="PRK07832.1"/>
    <property type="match status" value="1"/>
</dbReference>
<dbReference type="SUPFAM" id="SSF51735">
    <property type="entry name" value="NAD(P)-binding Rossmann-fold domains"/>
    <property type="match status" value="1"/>
</dbReference>
<dbReference type="Pfam" id="PF00106">
    <property type="entry name" value="adh_short"/>
    <property type="match status" value="1"/>
</dbReference>
<keyword evidence="2" id="KW-0560">Oxidoreductase</keyword>
<dbReference type="InterPro" id="IPR002347">
    <property type="entry name" value="SDR_fam"/>
</dbReference>
<dbReference type="Proteomes" id="UP001058860">
    <property type="component" value="Chromosome"/>
</dbReference>
<evidence type="ECO:0000256" key="3">
    <source>
        <dbReference type="RuleBase" id="RU000363"/>
    </source>
</evidence>
<dbReference type="PRINTS" id="PR00081">
    <property type="entry name" value="GDHRDH"/>
</dbReference>
<evidence type="ECO:0000256" key="2">
    <source>
        <dbReference type="ARBA" id="ARBA00023002"/>
    </source>
</evidence>
<sequence>MGLETLNGQRVFITGAASGIGRATALAAAKDGAILFLTDIQDVALEKTARDIEAAGGTVAHRRALDIADYDAVVALADEIHAEHGTMDLVMNVAGISTWGAVEHLRHEDWRRTIEIDLMGPIHVIEAFIPPMIEAGRGGHLVNVSSAAGLFGLPWHAPYSAAKFGLRGVSEVLRFDLRRHGIGVTLVCPGGVDTPLVGTVDIVGVDRDHPEIKKFTDRFQKHAVPPEVVAEKMLTGVRKGKYLVFTSRDIQVGYWFQRKFALPYELAMRLANRKLVSVARRGMLPKEPG</sequence>
<proteinExistence type="inferred from homology"/>
<comment type="similarity">
    <text evidence="1 3">Belongs to the short-chain dehydrogenases/reductases (SDR) family.</text>
</comment>
<accession>A0ABY5PN79</accession>
<evidence type="ECO:0000313" key="4">
    <source>
        <dbReference type="EMBL" id="UUY06086.1"/>
    </source>
</evidence>
<dbReference type="PANTHER" id="PTHR44196">
    <property type="entry name" value="DEHYDROGENASE/REDUCTASE SDR FAMILY MEMBER 7B"/>
    <property type="match status" value="1"/>
</dbReference>
<dbReference type="InterPro" id="IPR036291">
    <property type="entry name" value="NAD(P)-bd_dom_sf"/>
</dbReference>